<reference evidence="1" key="3">
    <citation type="submission" date="2025-09" db="UniProtKB">
        <authorList>
            <consortium name="Ensembl"/>
        </authorList>
    </citation>
    <scope>IDENTIFICATION</scope>
</reference>
<sequence length="58" mass="6539">WLTSSIFPAQFVYGSIPLMFLNIQRAQRKLPPGPTPLPFIGTDFIFLYSFVNISGADF</sequence>
<accession>A0A8C3GEC2</accession>
<dbReference type="Proteomes" id="UP000694556">
    <property type="component" value="Chromosome 9"/>
</dbReference>
<dbReference type="AlphaFoldDB" id="A0A8C3GEC2"/>
<organism evidence="1 2">
    <name type="scientific">Cairina moschata</name>
    <name type="common">Muscovy duck</name>
    <dbReference type="NCBI Taxonomy" id="8855"/>
    <lineage>
        <taxon>Eukaryota</taxon>
        <taxon>Metazoa</taxon>
        <taxon>Chordata</taxon>
        <taxon>Craniata</taxon>
        <taxon>Vertebrata</taxon>
        <taxon>Euteleostomi</taxon>
        <taxon>Archelosauria</taxon>
        <taxon>Archosauria</taxon>
        <taxon>Dinosauria</taxon>
        <taxon>Saurischia</taxon>
        <taxon>Theropoda</taxon>
        <taxon>Coelurosauria</taxon>
        <taxon>Aves</taxon>
        <taxon>Neognathae</taxon>
        <taxon>Galloanserae</taxon>
        <taxon>Anseriformes</taxon>
        <taxon>Anatidae</taxon>
        <taxon>Anatinae</taxon>
        <taxon>Cairina</taxon>
    </lineage>
</organism>
<proteinExistence type="predicted"/>
<dbReference type="Ensembl" id="ENSCMMT00000003393.1">
    <property type="protein sequence ID" value="ENSCMMP00000003035.1"/>
    <property type="gene ID" value="ENSCMMG00000001979.1"/>
</dbReference>
<reference evidence="1" key="1">
    <citation type="submission" date="2018-09" db="EMBL/GenBank/DDBJ databases">
        <title>Common duck and Muscovy duck high density SNP chip.</title>
        <authorList>
            <person name="Vignal A."/>
            <person name="Thebault N."/>
            <person name="Warren W.C."/>
        </authorList>
    </citation>
    <scope>NUCLEOTIDE SEQUENCE [LARGE SCALE GENOMIC DNA]</scope>
</reference>
<evidence type="ECO:0000313" key="2">
    <source>
        <dbReference type="Proteomes" id="UP000694556"/>
    </source>
</evidence>
<evidence type="ECO:0000313" key="1">
    <source>
        <dbReference type="Ensembl" id="ENSCMMP00000003035.1"/>
    </source>
</evidence>
<name>A0A8C3GEC2_CAIMO</name>
<protein>
    <submittedName>
        <fullName evidence="1">Uncharacterized protein</fullName>
    </submittedName>
</protein>
<reference evidence="1" key="2">
    <citation type="submission" date="2025-08" db="UniProtKB">
        <authorList>
            <consortium name="Ensembl"/>
        </authorList>
    </citation>
    <scope>IDENTIFICATION</scope>
</reference>
<keyword evidence="2" id="KW-1185">Reference proteome</keyword>